<dbReference type="GO" id="GO:0051287">
    <property type="term" value="F:NAD binding"/>
    <property type="evidence" value="ECO:0007669"/>
    <property type="project" value="InterPro"/>
</dbReference>
<reference evidence="7 8" key="1">
    <citation type="submission" date="2016-10" db="EMBL/GenBank/DDBJ databases">
        <title>Arsenicibacter rosenii gen. nov., sp. nov., an efficient arsenic-methylating bacterium isolated from an arsenic-contaminated paddy soil.</title>
        <authorList>
            <person name="Huang K."/>
        </authorList>
    </citation>
    <scope>NUCLEOTIDE SEQUENCE [LARGE SCALE GENOMIC DNA]</scope>
    <source>
        <strain evidence="7 8">SM-1</strain>
    </source>
</reference>
<organism evidence="7 8">
    <name type="scientific">Arsenicibacter rosenii</name>
    <dbReference type="NCBI Taxonomy" id="1750698"/>
    <lineage>
        <taxon>Bacteria</taxon>
        <taxon>Pseudomonadati</taxon>
        <taxon>Bacteroidota</taxon>
        <taxon>Cytophagia</taxon>
        <taxon>Cytophagales</taxon>
        <taxon>Spirosomataceae</taxon>
        <taxon>Arsenicibacter</taxon>
    </lineage>
</organism>
<sequence>MKTKITFFSTKPYDIAFFDQANHDDSLELCYLDTHLNPATAPLVQGSAVVCLFVNDKADAAIISTFAKAGVKLIALRCAGYNNVDLAACKQAGIGVVRVPAYSPYSVAEHALALILTLNRKTHKAFNRVREGNFALEGLMGFDLHGQTVGLIGLGKIGRVTAQILRGFGCTVLGYDVYEDEEAKRTGVSYVPLESLLAQSDIVSLHCPLTPQTHHLINAQTLAGMKNGVMLINTSRGALIDTMAVIQSLKSGKIGYLGLDVYEEEADLFFEDFSGKVIQDDVFSRLLSFPNVLITGHQAFFTRNALQSIAETTLANIHAFVNGGPLENEVVFKE</sequence>
<evidence type="ECO:0000256" key="1">
    <source>
        <dbReference type="ARBA" id="ARBA00005854"/>
    </source>
</evidence>
<dbReference type="GO" id="GO:0008720">
    <property type="term" value="F:D-lactate dehydrogenase (NAD+) activity"/>
    <property type="evidence" value="ECO:0007669"/>
    <property type="project" value="TreeGrafter"/>
</dbReference>
<protein>
    <submittedName>
        <fullName evidence="7">Hydroxyacid dehydrogenase</fullName>
    </submittedName>
</protein>
<evidence type="ECO:0000313" key="8">
    <source>
        <dbReference type="Proteomes" id="UP000181790"/>
    </source>
</evidence>
<gene>
    <name evidence="7" type="ORF">BLX24_09175</name>
</gene>
<feature type="domain" description="D-isomer specific 2-hydroxyacid dehydrogenase catalytic" evidence="5">
    <location>
        <begin position="7"/>
        <end position="330"/>
    </location>
</feature>
<dbReference type="InterPro" id="IPR036291">
    <property type="entry name" value="NAD(P)-bd_dom_sf"/>
</dbReference>
<dbReference type="PANTHER" id="PTHR43026:SF1">
    <property type="entry name" value="2-HYDROXYACID DEHYDROGENASE HOMOLOG 1-RELATED"/>
    <property type="match status" value="1"/>
</dbReference>
<dbReference type="CDD" id="cd12183">
    <property type="entry name" value="LDH_like_2"/>
    <property type="match status" value="1"/>
</dbReference>
<dbReference type="PROSITE" id="PS00671">
    <property type="entry name" value="D_2_HYDROXYACID_DH_3"/>
    <property type="match status" value="1"/>
</dbReference>
<dbReference type="InterPro" id="IPR006139">
    <property type="entry name" value="D-isomer_2_OHA_DH_cat_dom"/>
</dbReference>
<evidence type="ECO:0000256" key="2">
    <source>
        <dbReference type="ARBA" id="ARBA00023002"/>
    </source>
</evidence>
<proteinExistence type="inferred from homology"/>
<keyword evidence="2 4" id="KW-0560">Oxidoreductase</keyword>
<evidence type="ECO:0000259" key="6">
    <source>
        <dbReference type="Pfam" id="PF02826"/>
    </source>
</evidence>
<comment type="similarity">
    <text evidence="1 4">Belongs to the D-isomer specific 2-hydroxyacid dehydrogenase family.</text>
</comment>
<evidence type="ECO:0000256" key="4">
    <source>
        <dbReference type="RuleBase" id="RU003719"/>
    </source>
</evidence>
<dbReference type="Pfam" id="PF02826">
    <property type="entry name" value="2-Hacid_dh_C"/>
    <property type="match status" value="1"/>
</dbReference>
<evidence type="ECO:0000313" key="7">
    <source>
        <dbReference type="EMBL" id="OIN59160.1"/>
    </source>
</evidence>
<dbReference type="RefSeq" id="WP_071502843.1">
    <property type="nucleotide sequence ID" value="NZ_MORL01000004.1"/>
</dbReference>
<dbReference type="PANTHER" id="PTHR43026">
    <property type="entry name" value="2-HYDROXYACID DEHYDROGENASE HOMOLOG 1-RELATED"/>
    <property type="match status" value="1"/>
</dbReference>
<comment type="caution">
    <text evidence="7">The sequence shown here is derived from an EMBL/GenBank/DDBJ whole genome shotgun (WGS) entry which is preliminary data.</text>
</comment>
<dbReference type="EMBL" id="MORL01000004">
    <property type="protein sequence ID" value="OIN59160.1"/>
    <property type="molecule type" value="Genomic_DNA"/>
</dbReference>
<dbReference type="AlphaFoldDB" id="A0A1S2VL70"/>
<keyword evidence="3" id="KW-0520">NAD</keyword>
<feature type="domain" description="D-isomer specific 2-hydroxyacid dehydrogenase NAD-binding" evidence="6">
    <location>
        <begin position="112"/>
        <end position="299"/>
    </location>
</feature>
<dbReference type="InterPro" id="IPR029753">
    <property type="entry name" value="D-isomer_DH_CS"/>
</dbReference>
<dbReference type="InterPro" id="IPR058205">
    <property type="entry name" value="D-LDH-like"/>
</dbReference>
<dbReference type="SUPFAM" id="SSF52283">
    <property type="entry name" value="Formate/glycerate dehydrogenase catalytic domain-like"/>
    <property type="match status" value="1"/>
</dbReference>
<dbReference type="Gene3D" id="3.40.50.720">
    <property type="entry name" value="NAD(P)-binding Rossmann-like Domain"/>
    <property type="match status" value="2"/>
</dbReference>
<name>A0A1S2VL70_9BACT</name>
<dbReference type="InterPro" id="IPR006140">
    <property type="entry name" value="D-isomer_DH_NAD-bd"/>
</dbReference>
<dbReference type="OrthoDB" id="1522997at2"/>
<keyword evidence="8" id="KW-1185">Reference proteome</keyword>
<dbReference type="Pfam" id="PF00389">
    <property type="entry name" value="2-Hacid_dh"/>
    <property type="match status" value="1"/>
</dbReference>
<dbReference type="Proteomes" id="UP000181790">
    <property type="component" value="Unassembled WGS sequence"/>
</dbReference>
<evidence type="ECO:0000256" key="3">
    <source>
        <dbReference type="ARBA" id="ARBA00023027"/>
    </source>
</evidence>
<dbReference type="SUPFAM" id="SSF51735">
    <property type="entry name" value="NAD(P)-binding Rossmann-fold domains"/>
    <property type="match status" value="1"/>
</dbReference>
<accession>A0A1S2VL70</accession>
<dbReference type="PROSITE" id="PS00670">
    <property type="entry name" value="D_2_HYDROXYACID_DH_2"/>
    <property type="match status" value="1"/>
</dbReference>
<evidence type="ECO:0000259" key="5">
    <source>
        <dbReference type="Pfam" id="PF00389"/>
    </source>
</evidence>